<dbReference type="Pfam" id="PF14295">
    <property type="entry name" value="PAN_4"/>
    <property type="match status" value="1"/>
</dbReference>
<dbReference type="InterPro" id="IPR003609">
    <property type="entry name" value="Pan_app"/>
</dbReference>
<dbReference type="EnsemblProtists" id="EOD40485">
    <property type="protein sequence ID" value="EOD40485"/>
    <property type="gene ID" value="EMIHUDRAFT_222563"/>
</dbReference>
<evidence type="ECO:0000256" key="1">
    <source>
        <dbReference type="SAM" id="MobiDB-lite"/>
    </source>
</evidence>
<protein>
    <recommendedName>
        <fullName evidence="2">Apple domain-containing protein</fullName>
    </recommendedName>
</protein>
<dbReference type="RefSeq" id="XP_005792914.1">
    <property type="nucleotide sequence ID" value="XM_005792857.1"/>
</dbReference>
<reference evidence="3" key="2">
    <citation type="submission" date="2024-10" db="UniProtKB">
        <authorList>
            <consortium name="EnsemblProtists"/>
        </authorList>
    </citation>
    <scope>IDENTIFICATION</scope>
</reference>
<sequence length="263" mass="27946">MERTELSGDVVRWGADHKVSSAAACCTACLAEDRCSVWVYCAGPACGAQAGECWLKALADPFSDVDLVRGRSDRWTSGTRLPPPPAGATPSRAVPASEAHLLLRLADGLGSVRLRLRDGSPKAKEWALVDQHADCHGCTFYRAEAVPPHWGSPDWPDTYEGGRWGPPYALVQGGLSARGAAEPPRVPREDNPVVRRGMAAWAGGGSGPAFFIALADHPEWGRGHTVFADAVTEDIAALERILALPTKTTPGKIPITNLVTPAK</sequence>
<reference evidence="4" key="1">
    <citation type="journal article" date="2013" name="Nature">
        <title>Pan genome of the phytoplankton Emiliania underpins its global distribution.</title>
        <authorList>
            <person name="Read B.A."/>
            <person name="Kegel J."/>
            <person name="Klute M.J."/>
            <person name="Kuo A."/>
            <person name="Lefebvre S.C."/>
            <person name="Maumus F."/>
            <person name="Mayer C."/>
            <person name="Miller J."/>
            <person name="Monier A."/>
            <person name="Salamov A."/>
            <person name="Young J."/>
            <person name="Aguilar M."/>
            <person name="Claverie J.M."/>
            <person name="Frickenhaus S."/>
            <person name="Gonzalez K."/>
            <person name="Herman E.K."/>
            <person name="Lin Y.C."/>
            <person name="Napier J."/>
            <person name="Ogata H."/>
            <person name="Sarno A.F."/>
            <person name="Shmutz J."/>
            <person name="Schroeder D."/>
            <person name="de Vargas C."/>
            <person name="Verret F."/>
            <person name="von Dassow P."/>
            <person name="Valentin K."/>
            <person name="Van de Peer Y."/>
            <person name="Wheeler G."/>
            <person name="Dacks J.B."/>
            <person name="Delwiche C.F."/>
            <person name="Dyhrman S.T."/>
            <person name="Glockner G."/>
            <person name="John U."/>
            <person name="Richards T."/>
            <person name="Worden A.Z."/>
            <person name="Zhang X."/>
            <person name="Grigoriev I.V."/>
            <person name="Allen A.E."/>
            <person name="Bidle K."/>
            <person name="Borodovsky M."/>
            <person name="Bowler C."/>
            <person name="Brownlee C."/>
            <person name="Cock J.M."/>
            <person name="Elias M."/>
            <person name="Gladyshev V.N."/>
            <person name="Groth M."/>
            <person name="Guda C."/>
            <person name="Hadaegh A."/>
            <person name="Iglesias-Rodriguez M.D."/>
            <person name="Jenkins J."/>
            <person name="Jones B.M."/>
            <person name="Lawson T."/>
            <person name="Leese F."/>
            <person name="Lindquist E."/>
            <person name="Lobanov A."/>
            <person name="Lomsadze A."/>
            <person name="Malik S.B."/>
            <person name="Marsh M.E."/>
            <person name="Mackinder L."/>
            <person name="Mock T."/>
            <person name="Mueller-Roeber B."/>
            <person name="Pagarete A."/>
            <person name="Parker M."/>
            <person name="Probert I."/>
            <person name="Quesneville H."/>
            <person name="Raines C."/>
            <person name="Rensing S.A."/>
            <person name="Riano-Pachon D.M."/>
            <person name="Richier S."/>
            <person name="Rokitta S."/>
            <person name="Shiraiwa Y."/>
            <person name="Soanes D.M."/>
            <person name="van der Giezen M."/>
            <person name="Wahlund T.M."/>
            <person name="Williams B."/>
            <person name="Wilson W."/>
            <person name="Wolfe G."/>
            <person name="Wurch L.L."/>
        </authorList>
    </citation>
    <scope>NUCLEOTIDE SEQUENCE</scope>
</reference>
<dbReference type="PANTHER" id="PTHR46873:SF1">
    <property type="entry name" value="EXPRESSED PROTEIN"/>
    <property type="match status" value="1"/>
</dbReference>
<feature type="region of interest" description="Disordered" evidence="1">
    <location>
        <begin position="73"/>
        <end position="92"/>
    </location>
</feature>
<dbReference type="STRING" id="2903.R1FN73"/>
<dbReference type="InterPro" id="IPR029000">
    <property type="entry name" value="Cyclophilin-like_dom_sf"/>
</dbReference>
<dbReference type="Proteomes" id="UP000013827">
    <property type="component" value="Unassembled WGS sequence"/>
</dbReference>
<proteinExistence type="predicted"/>
<dbReference type="SUPFAM" id="SSF50891">
    <property type="entry name" value="Cyclophilin-like"/>
    <property type="match status" value="1"/>
</dbReference>
<feature type="domain" description="Apple" evidence="2">
    <location>
        <begin position="4"/>
        <end position="56"/>
    </location>
</feature>
<evidence type="ECO:0000259" key="2">
    <source>
        <dbReference type="Pfam" id="PF14295"/>
    </source>
</evidence>
<keyword evidence="4" id="KW-1185">Reference proteome</keyword>
<dbReference type="eggNOG" id="ENOG502QQWW">
    <property type="taxonomic scope" value="Eukaryota"/>
</dbReference>
<evidence type="ECO:0000313" key="3">
    <source>
        <dbReference type="EnsemblProtists" id="EOD40485"/>
    </source>
</evidence>
<dbReference type="PANTHER" id="PTHR46873">
    <property type="entry name" value="EXPRESSED PROTEIN"/>
    <property type="match status" value="1"/>
</dbReference>
<evidence type="ECO:0000313" key="4">
    <source>
        <dbReference type="Proteomes" id="UP000013827"/>
    </source>
</evidence>
<organism evidence="3 4">
    <name type="scientific">Emiliania huxleyi (strain CCMP1516)</name>
    <dbReference type="NCBI Taxonomy" id="280463"/>
    <lineage>
        <taxon>Eukaryota</taxon>
        <taxon>Haptista</taxon>
        <taxon>Haptophyta</taxon>
        <taxon>Prymnesiophyceae</taxon>
        <taxon>Isochrysidales</taxon>
        <taxon>Noelaerhabdaceae</taxon>
        <taxon>Emiliania</taxon>
    </lineage>
</organism>
<dbReference type="PaxDb" id="2903-EOD40485"/>
<dbReference type="Gene3D" id="3.50.4.10">
    <property type="entry name" value="Hepatocyte Growth Factor"/>
    <property type="match status" value="1"/>
</dbReference>
<name>A0A0D3KXK0_EMIH1</name>
<dbReference type="GeneID" id="17285755"/>
<dbReference type="KEGG" id="ehx:EMIHUDRAFT_222563"/>
<accession>A0A0D3KXK0</accession>
<dbReference type="AlphaFoldDB" id="A0A0D3KXK0"/>
<dbReference type="HOGENOM" id="CLU_1059363_0_0_1"/>